<proteinExistence type="predicted"/>
<dbReference type="Proteomes" id="UP001434883">
    <property type="component" value="Unassembled WGS sequence"/>
</dbReference>
<feature type="non-terminal residue" evidence="1">
    <location>
        <position position="1"/>
    </location>
</feature>
<accession>A0ABV0RZR2</accession>
<evidence type="ECO:0000313" key="2">
    <source>
        <dbReference type="Proteomes" id="UP001434883"/>
    </source>
</evidence>
<reference evidence="1 2" key="1">
    <citation type="submission" date="2021-06" db="EMBL/GenBank/DDBJ databases">
        <authorList>
            <person name="Palmer J.M."/>
        </authorList>
    </citation>
    <scope>NUCLEOTIDE SEQUENCE [LARGE SCALE GENOMIC DNA]</scope>
    <source>
        <strain evidence="1 2">XC_2019</strain>
        <tissue evidence="1">Muscle</tissue>
    </source>
</reference>
<protein>
    <submittedName>
        <fullName evidence="1">Uncharacterized protein</fullName>
    </submittedName>
</protein>
<comment type="caution">
    <text evidence="1">The sequence shown here is derived from an EMBL/GenBank/DDBJ whole genome shotgun (WGS) entry which is preliminary data.</text>
</comment>
<name>A0ABV0RZR2_9TELE</name>
<keyword evidence="2" id="KW-1185">Reference proteome</keyword>
<evidence type="ECO:0000313" key="1">
    <source>
        <dbReference type="EMBL" id="MEQ2213775.1"/>
    </source>
</evidence>
<dbReference type="EMBL" id="JAHRIN010063298">
    <property type="protein sequence ID" value="MEQ2213775.1"/>
    <property type="molecule type" value="Genomic_DNA"/>
</dbReference>
<sequence>EDPQYCNEEFCAYRSGGVVGSALPRQPVITVRERAPRQSLHRRSLREWPGLAVVNVMHWESR</sequence>
<organism evidence="1 2">
    <name type="scientific">Xenoophorus captivus</name>
    <dbReference type="NCBI Taxonomy" id="1517983"/>
    <lineage>
        <taxon>Eukaryota</taxon>
        <taxon>Metazoa</taxon>
        <taxon>Chordata</taxon>
        <taxon>Craniata</taxon>
        <taxon>Vertebrata</taxon>
        <taxon>Euteleostomi</taxon>
        <taxon>Actinopterygii</taxon>
        <taxon>Neopterygii</taxon>
        <taxon>Teleostei</taxon>
        <taxon>Neoteleostei</taxon>
        <taxon>Acanthomorphata</taxon>
        <taxon>Ovalentaria</taxon>
        <taxon>Atherinomorphae</taxon>
        <taxon>Cyprinodontiformes</taxon>
        <taxon>Goodeidae</taxon>
        <taxon>Xenoophorus</taxon>
    </lineage>
</organism>
<gene>
    <name evidence="1" type="ORF">XENOCAPTIV_020716</name>
</gene>